<comment type="caution">
    <text evidence="8">The sequence shown here is derived from an EMBL/GenBank/DDBJ whole genome shotgun (WGS) entry which is preliminary data.</text>
</comment>
<organism evidence="8 9">
    <name type="scientific">Alteromonas salexigens</name>
    <dbReference type="NCBI Taxonomy" id="2982530"/>
    <lineage>
        <taxon>Bacteria</taxon>
        <taxon>Pseudomonadati</taxon>
        <taxon>Pseudomonadota</taxon>
        <taxon>Gammaproteobacteria</taxon>
        <taxon>Alteromonadales</taxon>
        <taxon>Alteromonadaceae</taxon>
        <taxon>Alteromonas/Salinimonas group</taxon>
        <taxon>Alteromonas</taxon>
    </lineage>
</organism>
<evidence type="ECO:0000313" key="9">
    <source>
        <dbReference type="Proteomes" id="UP001209257"/>
    </source>
</evidence>
<dbReference type="RefSeq" id="WP_262992482.1">
    <property type="nucleotide sequence ID" value="NZ_JAOTJC010000006.1"/>
</dbReference>
<feature type="domain" description="RDD" evidence="7">
    <location>
        <begin position="61"/>
        <end position="215"/>
    </location>
</feature>
<evidence type="ECO:0000256" key="5">
    <source>
        <dbReference type="ARBA" id="ARBA00023136"/>
    </source>
</evidence>
<comment type="subcellular location">
    <subcellularLocation>
        <location evidence="1">Cell membrane</location>
        <topology evidence="1">Multi-pass membrane protein</topology>
    </subcellularLocation>
</comment>
<dbReference type="Pfam" id="PF06271">
    <property type="entry name" value="RDD"/>
    <property type="match status" value="1"/>
</dbReference>
<accession>A0ABT2VKG3</accession>
<gene>
    <name evidence="8" type="ORF">OCL06_04080</name>
</gene>
<evidence type="ECO:0000259" key="7">
    <source>
        <dbReference type="Pfam" id="PF06271"/>
    </source>
</evidence>
<reference evidence="9" key="1">
    <citation type="submission" date="2023-07" db="EMBL/GenBank/DDBJ databases">
        <title>Study on multiphase classification of strain Alteromonas salexigens isolated from the Yellow Sea.</title>
        <authorList>
            <person name="Sun L."/>
        </authorList>
    </citation>
    <scope>NUCLEOTIDE SEQUENCE [LARGE SCALE GENOMIC DNA]</scope>
    <source>
        <strain evidence="9">ASW11-19</strain>
    </source>
</reference>
<proteinExistence type="predicted"/>
<evidence type="ECO:0000313" key="8">
    <source>
        <dbReference type="EMBL" id="MCU7553776.1"/>
    </source>
</evidence>
<dbReference type="InterPro" id="IPR010432">
    <property type="entry name" value="RDD"/>
</dbReference>
<keyword evidence="3 6" id="KW-0812">Transmembrane</keyword>
<evidence type="ECO:0000256" key="1">
    <source>
        <dbReference type="ARBA" id="ARBA00004651"/>
    </source>
</evidence>
<dbReference type="PANTHER" id="PTHR36115">
    <property type="entry name" value="PROLINE-RICH ANTIGEN HOMOLOG-RELATED"/>
    <property type="match status" value="1"/>
</dbReference>
<evidence type="ECO:0000256" key="6">
    <source>
        <dbReference type="SAM" id="Phobius"/>
    </source>
</evidence>
<dbReference type="EMBL" id="JAOTJC010000006">
    <property type="protein sequence ID" value="MCU7553776.1"/>
    <property type="molecule type" value="Genomic_DNA"/>
</dbReference>
<name>A0ABT2VKG3_9ALTE</name>
<sequence>MENAPEFQNYTYDELLDVRQNIDREQFPERYSEVNRLIANKQTQRNVETGEELTESDKYHTFWPRCWAALVDGIIFAIVIYIECLLFGIDYAPNDSFLQALNAVQLSIYLIFMHGIFGQSFGKMLLGVKVVNVADEKRIGICQAGKRESVTLILNAVWAVLIVLVAIDLELYNDISPFLLGTFTFVGTLSVVWALSEFITMLFNKKRRALHDFIGGTVVVRT</sequence>
<dbReference type="InterPro" id="IPR051791">
    <property type="entry name" value="Pra-immunoreactive"/>
</dbReference>
<evidence type="ECO:0000256" key="3">
    <source>
        <dbReference type="ARBA" id="ARBA00022692"/>
    </source>
</evidence>
<keyword evidence="2" id="KW-1003">Cell membrane</keyword>
<evidence type="ECO:0000256" key="4">
    <source>
        <dbReference type="ARBA" id="ARBA00022989"/>
    </source>
</evidence>
<feature type="transmembrane region" description="Helical" evidence="6">
    <location>
        <begin position="179"/>
        <end position="203"/>
    </location>
</feature>
<feature type="transmembrane region" description="Helical" evidence="6">
    <location>
        <begin position="66"/>
        <end position="88"/>
    </location>
</feature>
<keyword evidence="5 6" id="KW-0472">Membrane</keyword>
<evidence type="ECO:0000256" key="2">
    <source>
        <dbReference type="ARBA" id="ARBA00022475"/>
    </source>
</evidence>
<dbReference type="Proteomes" id="UP001209257">
    <property type="component" value="Unassembled WGS sequence"/>
</dbReference>
<dbReference type="PANTHER" id="PTHR36115:SF4">
    <property type="entry name" value="MEMBRANE PROTEIN"/>
    <property type="match status" value="1"/>
</dbReference>
<keyword evidence="4 6" id="KW-1133">Transmembrane helix</keyword>
<feature type="transmembrane region" description="Helical" evidence="6">
    <location>
        <begin position="149"/>
        <end position="167"/>
    </location>
</feature>
<protein>
    <submittedName>
        <fullName evidence="8">RDD family protein</fullName>
    </submittedName>
</protein>
<feature type="transmembrane region" description="Helical" evidence="6">
    <location>
        <begin position="108"/>
        <end position="128"/>
    </location>
</feature>
<keyword evidence="9" id="KW-1185">Reference proteome</keyword>